<evidence type="ECO:0000259" key="7">
    <source>
        <dbReference type="Pfam" id="PF03328"/>
    </source>
</evidence>
<dbReference type="InterPro" id="IPR005000">
    <property type="entry name" value="Aldolase/citrate-lyase_domain"/>
</dbReference>
<dbReference type="GO" id="GO:0006107">
    <property type="term" value="P:oxaloacetate metabolic process"/>
    <property type="evidence" value="ECO:0007669"/>
    <property type="project" value="TreeGrafter"/>
</dbReference>
<dbReference type="GO" id="GO:0003824">
    <property type="term" value="F:catalytic activity"/>
    <property type="evidence" value="ECO:0007669"/>
    <property type="project" value="InterPro"/>
</dbReference>
<evidence type="ECO:0000256" key="4">
    <source>
        <dbReference type="ARBA" id="ARBA00022842"/>
    </source>
</evidence>
<organism evidence="8 9">
    <name type="scientific">Aureimonas altamirensis</name>
    <dbReference type="NCBI Taxonomy" id="370622"/>
    <lineage>
        <taxon>Bacteria</taxon>
        <taxon>Pseudomonadati</taxon>
        <taxon>Pseudomonadota</taxon>
        <taxon>Alphaproteobacteria</taxon>
        <taxon>Hyphomicrobiales</taxon>
        <taxon>Aurantimonadaceae</taxon>
        <taxon>Aureimonas</taxon>
    </lineage>
</organism>
<dbReference type="SUPFAM" id="SSF51621">
    <property type="entry name" value="Phosphoenolpyruvate/pyruvate domain"/>
    <property type="match status" value="1"/>
</dbReference>
<feature type="binding site" evidence="6">
    <location>
        <position position="156"/>
    </location>
    <ligand>
        <name>Mg(2+)</name>
        <dbReference type="ChEBI" id="CHEBI:18420"/>
    </ligand>
</feature>
<evidence type="ECO:0000256" key="2">
    <source>
        <dbReference type="ARBA" id="ARBA00005568"/>
    </source>
</evidence>
<dbReference type="GO" id="GO:0005524">
    <property type="term" value="F:ATP binding"/>
    <property type="evidence" value="ECO:0007669"/>
    <property type="project" value="UniProtKB-KW"/>
</dbReference>
<dbReference type="STRING" id="370622.LA66_16420"/>
<dbReference type="OrthoDB" id="9800547at2"/>
<dbReference type="InterPro" id="IPR011206">
    <property type="entry name" value="Citrate_lyase_beta/mcl1/mcl2"/>
</dbReference>
<dbReference type="Pfam" id="PF03328">
    <property type="entry name" value="HpcH_HpaI"/>
    <property type="match status" value="1"/>
</dbReference>
<dbReference type="PANTHER" id="PTHR32308:SF10">
    <property type="entry name" value="CITRATE LYASE SUBUNIT BETA"/>
    <property type="match status" value="1"/>
</dbReference>
<feature type="binding site" evidence="5">
    <location>
        <position position="69"/>
    </location>
    <ligand>
        <name>substrate</name>
    </ligand>
</feature>
<dbReference type="Gene3D" id="3.20.20.60">
    <property type="entry name" value="Phosphoenolpyruvate-binding domains"/>
    <property type="match status" value="1"/>
</dbReference>
<feature type="binding site" evidence="6">
    <location>
        <position position="127"/>
    </location>
    <ligand>
        <name>Mg(2+)</name>
        <dbReference type="ChEBI" id="CHEBI:18420"/>
    </ligand>
</feature>
<evidence type="ECO:0000256" key="6">
    <source>
        <dbReference type="PIRSR" id="PIRSR015582-2"/>
    </source>
</evidence>
<keyword evidence="8" id="KW-0067">ATP-binding</keyword>
<evidence type="ECO:0000256" key="3">
    <source>
        <dbReference type="ARBA" id="ARBA00022723"/>
    </source>
</evidence>
<comment type="caution">
    <text evidence="8">The sequence shown here is derived from an EMBL/GenBank/DDBJ whole genome shotgun (WGS) entry which is preliminary data.</text>
</comment>
<dbReference type="PIRSF" id="PIRSF015582">
    <property type="entry name" value="Cit_lyase_B"/>
    <property type="match status" value="1"/>
</dbReference>
<gene>
    <name evidence="8" type="ORF">LA66_16420</name>
</gene>
<keyword evidence="8" id="KW-0547">Nucleotide-binding</keyword>
<comment type="similarity">
    <text evidence="2">Belongs to the HpcH/HpaI aldolase family.</text>
</comment>
<sequence length="294" mass="31260">MTQTPRFLRSALFVPAANGRALARSADFEADALIFDLEDSAAPEEKAGARERLRDHLATPRGSAMRVVRINPLATLEGTEDLLMARGAHVDAILVPKVDRAADLLEVSAALEQTDAPPALQVWAMVETPLGILNAGAIAAVRMAYPLGALVAGPNDIVAAGRLRPSAGRPELIPWLAQIVLAGRAHGIPVLDGVYNDFRDAEGFAAECAAGRRMGFDGKTLIHPSQVERANAAFGPTAEEVEAARDIVAAFDDPANAGRGVIRIGGRMVERLHLVDARRLLDIAESIPKPKDRS</sequence>
<proteinExistence type="inferred from homology"/>
<keyword evidence="3 6" id="KW-0479">Metal-binding</keyword>
<dbReference type="RefSeq" id="WP_039195274.1">
    <property type="nucleotide sequence ID" value="NZ_JRFJ01000005.1"/>
</dbReference>
<name>A0A0B1Q3Q7_9HYPH</name>
<evidence type="ECO:0000313" key="9">
    <source>
        <dbReference type="Proteomes" id="UP000030826"/>
    </source>
</evidence>
<comment type="cofactor">
    <cofactor evidence="1">
        <name>Mg(2+)</name>
        <dbReference type="ChEBI" id="CHEBI:18420"/>
    </cofactor>
</comment>
<dbReference type="InterPro" id="IPR015813">
    <property type="entry name" value="Pyrv/PenolPyrv_kinase-like_dom"/>
</dbReference>
<evidence type="ECO:0000256" key="5">
    <source>
        <dbReference type="PIRSR" id="PIRSR015582-1"/>
    </source>
</evidence>
<feature type="binding site" evidence="5">
    <location>
        <position position="127"/>
    </location>
    <ligand>
        <name>substrate</name>
    </ligand>
</feature>
<dbReference type="PANTHER" id="PTHR32308">
    <property type="entry name" value="LYASE BETA SUBUNIT, PUTATIVE (AFU_ORTHOLOGUE AFUA_4G13030)-RELATED"/>
    <property type="match status" value="1"/>
</dbReference>
<accession>A0A0B1Q3Q7</accession>
<dbReference type="EMBL" id="JRFJ01000005">
    <property type="protein sequence ID" value="KHJ53532.1"/>
    <property type="molecule type" value="Genomic_DNA"/>
</dbReference>
<evidence type="ECO:0000256" key="1">
    <source>
        <dbReference type="ARBA" id="ARBA00001946"/>
    </source>
</evidence>
<dbReference type="AlphaFoldDB" id="A0A0B1Q3Q7"/>
<feature type="domain" description="HpcH/HpaI aldolase/citrate lyase" evidence="7">
    <location>
        <begin position="9"/>
        <end position="224"/>
    </location>
</feature>
<reference evidence="8 9" key="1">
    <citation type="submission" date="2014-09" db="EMBL/GenBank/DDBJ databases">
        <title>Isolation and characterization of Aurantimonas altamirensis ON-56566 from clinical sample following a dog bite.</title>
        <authorList>
            <person name="Eshaghi A."/>
            <person name="Li A."/>
            <person name="Shahinas D."/>
            <person name="Bahn P."/>
            <person name="Kus J.V."/>
            <person name="Patel S.N."/>
        </authorList>
    </citation>
    <scope>NUCLEOTIDE SEQUENCE [LARGE SCALE GENOMIC DNA]</scope>
    <source>
        <strain evidence="8 9">ON-56566</strain>
    </source>
</reference>
<evidence type="ECO:0000313" key="8">
    <source>
        <dbReference type="EMBL" id="KHJ53532.1"/>
    </source>
</evidence>
<dbReference type="InterPro" id="IPR040442">
    <property type="entry name" value="Pyrv_kinase-like_dom_sf"/>
</dbReference>
<dbReference type="Proteomes" id="UP000030826">
    <property type="component" value="Unassembled WGS sequence"/>
</dbReference>
<dbReference type="GO" id="GO:0000287">
    <property type="term" value="F:magnesium ion binding"/>
    <property type="evidence" value="ECO:0007669"/>
    <property type="project" value="TreeGrafter"/>
</dbReference>
<protein>
    <submittedName>
        <fullName evidence="8">ATP-binding protein</fullName>
    </submittedName>
</protein>
<keyword evidence="4 6" id="KW-0460">Magnesium</keyword>